<proteinExistence type="predicted"/>
<reference evidence="2 3" key="1">
    <citation type="submission" date="2024-09" db="EMBL/GenBank/DDBJ databases">
        <authorList>
            <person name="Lee S.D."/>
        </authorList>
    </citation>
    <scope>NUCLEOTIDE SEQUENCE [LARGE SCALE GENOMIC DNA]</scope>
    <source>
        <strain evidence="2 3">N1-3</strain>
    </source>
</reference>
<dbReference type="SMART" id="SM00855">
    <property type="entry name" value="PGAM"/>
    <property type="match status" value="1"/>
</dbReference>
<dbReference type="Proteomes" id="UP001592530">
    <property type="component" value="Unassembled WGS sequence"/>
</dbReference>
<evidence type="ECO:0000256" key="1">
    <source>
        <dbReference type="ARBA" id="ARBA00022801"/>
    </source>
</evidence>
<keyword evidence="1" id="KW-0378">Hydrolase</keyword>
<dbReference type="EMBL" id="JBHEZY010000011">
    <property type="protein sequence ID" value="MFC1433834.1"/>
    <property type="molecule type" value="Genomic_DNA"/>
</dbReference>
<dbReference type="CDD" id="cd07067">
    <property type="entry name" value="HP_PGM_like"/>
    <property type="match status" value="1"/>
</dbReference>
<evidence type="ECO:0000313" key="3">
    <source>
        <dbReference type="Proteomes" id="UP001592530"/>
    </source>
</evidence>
<dbReference type="InterPro" id="IPR013078">
    <property type="entry name" value="His_Pase_superF_clade-1"/>
</dbReference>
<dbReference type="InterPro" id="IPR029033">
    <property type="entry name" value="His_PPase_superfam"/>
</dbReference>
<dbReference type="InterPro" id="IPR051695">
    <property type="entry name" value="Phosphoglycerate_Mutase"/>
</dbReference>
<protein>
    <submittedName>
        <fullName evidence="2">Histidine phosphatase family protein</fullName>
    </submittedName>
</protein>
<accession>A0ABV6X6B1</accession>
<dbReference type="RefSeq" id="WP_380556055.1">
    <property type="nucleotide sequence ID" value="NZ_JBHEZY010000011.1"/>
</dbReference>
<name>A0ABV6X6B1_9ACTN</name>
<dbReference type="Pfam" id="PF00300">
    <property type="entry name" value="His_Phos_1"/>
    <property type="match status" value="1"/>
</dbReference>
<organism evidence="2 3">
    <name type="scientific">Streptacidiphilus alkalitolerans</name>
    <dbReference type="NCBI Taxonomy" id="3342712"/>
    <lineage>
        <taxon>Bacteria</taxon>
        <taxon>Bacillati</taxon>
        <taxon>Actinomycetota</taxon>
        <taxon>Actinomycetes</taxon>
        <taxon>Kitasatosporales</taxon>
        <taxon>Streptomycetaceae</taxon>
        <taxon>Streptacidiphilus</taxon>
    </lineage>
</organism>
<sequence>MTVLEIIFETHATTVDNEAGIATGWLPGVLSPTGRLQAADLGARRLGTGIEAVFTSDLERAVETARIAFAGSGLPVHQDSRLRECNYGELNGTPMAALAPLRRRHVDLPFPSGQSYRDVLGATADFLGDLAARRWPYRSRVLLIAHSANRWALDCLLAGARLEQLVLNPGSWQPGWHYTLTAPAY</sequence>
<dbReference type="PANTHER" id="PTHR46517">
    <property type="entry name" value="FRUCTOSE-2,6-BISPHOSPHATASE TIGAR"/>
    <property type="match status" value="1"/>
</dbReference>
<gene>
    <name evidence="2" type="ORF">ACEZDB_24605</name>
</gene>
<dbReference type="Gene3D" id="3.40.50.1240">
    <property type="entry name" value="Phosphoglycerate mutase-like"/>
    <property type="match status" value="1"/>
</dbReference>
<dbReference type="SUPFAM" id="SSF53254">
    <property type="entry name" value="Phosphoglycerate mutase-like"/>
    <property type="match status" value="1"/>
</dbReference>
<dbReference type="PANTHER" id="PTHR46517:SF1">
    <property type="entry name" value="FRUCTOSE-2,6-BISPHOSPHATASE TIGAR"/>
    <property type="match status" value="1"/>
</dbReference>
<comment type="caution">
    <text evidence="2">The sequence shown here is derived from an EMBL/GenBank/DDBJ whole genome shotgun (WGS) entry which is preliminary data.</text>
</comment>
<evidence type="ECO:0000313" key="2">
    <source>
        <dbReference type="EMBL" id="MFC1433834.1"/>
    </source>
</evidence>